<sequence length="150" mass="16631">MGRSQGFEAQQFADTGLPKKGGRSQVVCRHCLAAYNDHTREKTPPEPKVISGRDTNYTSHLKDYQYFKEAQERGDVTAPLVQPTILHHFLAQSGAKPPSSSASSMSASRSSIGDASSASSAKRSRCICQYFNPVFCKDDHDEFERLLIQF</sequence>
<dbReference type="Proteomes" id="UP000704712">
    <property type="component" value="Unassembled WGS sequence"/>
</dbReference>
<comment type="caution">
    <text evidence="2">The sequence shown here is derived from an EMBL/GenBank/DDBJ whole genome shotgun (WGS) entry which is preliminary data.</text>
</comment>
<reference evidence="2" key="1">
    <citation type="submission" date="2020-03" db="EMBL/GenBank/DDBJ databases">
        <title>Hybrid Assembly of Korean Phytophthora infestans isolates.</title>
        <authorList>
            <person name="Prokchorchik M."/>
            <person name="Lee Y."/>
            <person name="Seo J."/>
            <person name="Cho J.-H."/>
            <person name="Park Y.-E."/>
            <person name="Jang D.-C."/>
            <person name="Im J.-S."/>
            <person name="Choi J.-G."/>
            <person name="Park H.-J."/>
            <person name="Lee G.-B."/>
            <person name="Lee Y.-G."/>
            <person name="Hong S.-Y."/>
            <person name="Cho K."/>
            <person name="Sohn K.H."/>
        </authorList>
    </citation>
    <scope>NUCLEOTIDE SEQUENCE</scope>
    <source>
        <strain evidence="2">KR_2_A2</strain>
    </source>
</reference>
<feature type="region of interest" description="Disordered" evidence="1">
    <location>
        <begin position="1"/>
        <end position="22"/>
    </location>
</feature>
<organism evidence="2 3">
    <name type="scientific">Phytophthora infestans</name>
    <name type="common">Potato late blight agent</name>
    <name type="synonym">Botrytis infestans</name>
    <dbReference type="NCBI Taxonomy" id="4787"/>
    <lineage>
        <taxon>Eukaryota</taxon>
        <taxon>Sar</taxon>
        <taxon>Stramenopiles</taxon>
        <taxon>Oomycota</taxon>
        <taxon>Peronosporomycetes</taxon>
        <taxon>Peronosporales</taxon>
        <taxon>Peronosporaceae</taxon>
        <taxon>Phytophthora</taxon>
    </lineage>
</organism>
<feature type="region of interest" description="Disordered" evidence="1">
    <location>
        <begin position="91"/>
        <end position="116"/>
    </location>
</feature>
<evidence type="ECO:0000313" key="3">
    <source>
        <dbReference type="Proteomes" id="UP000704712"/>
    </source>
</evidence>
<name>A0A8S9V5W5_PHYIN</name>
<dbReference type="EMBL" id="JAACNO010000281">
    <property type="protein sequence ID" value="KAF4148380.1"/>
    <property type="molecule type" value="Genomic_DNA"/>
</dbReference>
<gene>
    <name evidence="2" type="ORF">GN958_ATG02414</name>
</gene>
<evidence type="ECO:0000256" key="1">
    <source>
        <dbReference type="SAM" id="MobiDB-lite"/>
    </source>
</evidence>
<evidence type="ECO:0000313" key="2">
    <source>
        <dbReference type="EMBL" id="KAF4148380.1"/>
    </source>
</evidence>
<dbReference type="AlphaFoldDB" id="A0A8S9V5W5"/>
<accession>A0A8S9V5W5</accession>
<protein>
    <submittedName>
        <fullName evidence="2">Uncharacterized protein</fullName>
    </submittedName>
</protein>
<proteinExistence type="predicted"/>